<protein>
    <submittedName>
        <fullName evidence="2">Cellobiose-specific phosphotransferase system component IIC</fullName>
    </submittedName>
</protein>
<evidence type="ECO:0000313" key="2">
    <source>
        <dbReference type="EMBL" id="MDQ0363281.1"/>
    </source>
</evidence>
<feature type="transmembrane region" description="Helical" evidence="1">
    <location>
        <begin position="12"/>
        <end position="32"/>
    </location>
</feature>
<dbReference type="RefSeq" id="WP_307412179.1">
    <property type="nucleotide sequence ID" value="NZ_JAUSUR010000011.1"/>
</dbReference>
<accession>A0ABU0E8V1</accession>
<organism evidence="2 3">
    <name type="scientific">Breznakia pachnodae</name>
    <dbReference type="NCBI Taxonomy" id="265178"/>
    <lineage>
        <taxon>Bacteria</taxon>
        <taxon>Bacillati</taxon>
        <taxon>Bacillota</taxon>
        <taxon>Erysipelotrichia</taxon>
        <taxon>Erysipelotrichales</taxon>
        <taxon>Erysipelotrichaceae</taxon>
        <taxon>Breznakia</taxon>
    </lineage>
</organism>
<comment type="caution">
    <text evidence="2">The sequence shown here is derived from an EMBL/GenBank/DDBJ whole genome shotgun (WGS) entry which is preliminary data.</text>
</comment>
<feature type="transmembrane region" description="Helical" evidence="1">
    <location>
        <begin position="38"/>
        <end position="62"/>
    </location>
</feature>
<evidence type="ECO:0000256" key="1">
    <source>
        <dbReference type="SAM" id="Phobius"/>
    </source>
</evidence>
<gene>
    <name evidence="2" type="ORF">J2S15_004046</name>
</gene>
<proteinExistence type="predicted"/>
<reference evidence="2 3" key="1">
    <citation type="submission" date="2023-07" db="EMBL/GenBank/DDBJ databases">
        <title>Genomic Encyclopedia of Type Strains, Phase IV (KMG-IV): sequencing the most valuable type-strain genomes for metagenomic binning, comparative biology and taxonomic classification.</title>
        <authorList>
            <person name="Goeker M."/>
        </authorList>
    </citation>
    <scope>NUCLEOTIDE SEQUENCE [LARGE SCALE GENOMIC DNA]</scope>
    <source>
        <strain evidence="2 3">DSM 16784</strain>
    </source>
</reference>
<dbReference type="EMBL" id="JAUSUR010000011">
    <property type="protein sequence ID" value="MDQ0363281.1"/>
    <property type="molecule type" value="Genomic_DNA"/>
</dbReference>
<sequence>MASGLFRVYEPLILTPVIISVISYLAFSVGLVAFTTGVTLPCAVLFIISGVIVINSISGTILQIEGQ</sequence>
<keyword evidence="3" id="KW-1185">Reference proteome</keyword>
<keyword evidence="1" id="KW-0812">Transmembrane</keyword>
<keyword evidence="1" id="KW-0472">Membrane</keyword>
<evidence type="ECO:0000313" key="3">
    <source>
        <dbReference type="Proteomes" id="UP001230220"/>
    </source>
</evidence>
<keyword evidence="1" id="KW-1133">Transmembrane helix</keyword>
<dbReference type="Proteomes" id="UP001230220">
    <property type="component" value="Unassembled WGS sequence"/>
</dbReference>
<name>A0ABU0E8V1_9FIRM</name>